<gene>
    <name evidence="1" type="ORF">MENTE1834_LOCUS3088</name>
</gene>
<proteinExistence type="predicted"/>
<keyword evidence="2" id="KW-1185">Reference proteome</keyword>
<name>A0ACB0XSI8_MELEN</name>
<accession>A0ACB0XSI8</accession>
<sequence length="74" mass="8429">MGDLIKLNNLASMYAKFLGIKNKWVISNCCRNECINMDKPIGSCIEGCGYVNLINDENIKYFVNYREGGKLLNF</sequence>
<reference evidence="1" key="1">
    <citation type="submission" date="2023-11" db="EMBL/GenBank/DDBJ databases">
        <authorList>
            <person name="Poullet M."/>
        </authorList>
    </citation>
    <scope>NUCLEOTIDE SEQUENCE</scope>
    <source>
        <strain evidence="1">E1834</strain>
    </source>
</reference>
<organism evidence="1 2">
    <name type="scientific">Meloidogyne enterolobii</name>
    <name type="common">Root-knot nematode worm</name>
    <name type="synonym">Meloidogyne mayaguensis</name>
    <dbReference type="NCBI Taxonomy" id="390850"/>
    <lineage>
        <taxon>Eukaryota</taxon>
        <taxon>Metazoa</taxon>
        <taxon>Ecdysozoa</taxon>
        <taxon>Nematoda</taxon>
        <taxon>Chromadorea</taxon>
        <taxon>Rhabditida</taxon>
        <taxon>Tylenchina</taxon>
        <taxon>Tylenchomorpha</taxon>
        <taxon>Tylenchoidea</taxon>
        <taxon>Meloidogynidae</taxon>
        <taxon>Meloidogyninae</taxon>
        <taxon>Meloidogyne</taxon>
    </lineage>
</organism>
<protein>
    <submittedName>
        <fullName evidence="1">Uncharacterized protein</fullName>
    </submittedName>
</protein>
<dbReference type="Proteomes" id="UP001497535">
    <property type="component" value="Unassembled WGS sequence"/>
</dbReference>
<dbReference type="EMBL" id="CAVMJV010000002">
    <property type="protein sequence ID" value="CAK5015703.1"/>
    <property type="molecule type" value="Genomic_DNA"/>
</dbReference>
<comment type="caution">
    <text evidence="1">The sequence shown here is derived from an EMBL/GenBank/DDBJ whole genome shotgun (WGS) entry which is preliminary data.</text>
</comment>
<evidence type="ECO:0000313" key="1">
    <source>
        <dbReference type="EMBL" id="CAK5015703.1"/>
    </source>
</evidence>
<evidence type="ECO:0000313" key="2">
    <source>
        <dbReference type="Proteomes" id="UP001497535"/>
    </source>
</evidence>